<proteinExistence type="inferred from homology"/>
<dbReference type="Pfam" id="PF12145">
    <property type="entry name" value="Med12-LCEWAV"/>
    <property type="match status" value="1"/>
</dbReference>
<evidence type="ECO:0000256" key="3">
    <source>
        <dbReference type="ARBA" id="ARBA00022491"/>
    </source>
</evidence>
<accession>A0A0B1T627</accession>
<name>A0A0B1T627_OESDE</name>
<evidence type="ECO:0000313" key="9">
    <source>
        <dbReference type="EMBL" id="KHJ92659.1"/>
    </source>
</evidence>
<keyword evidence="6" id="KW-0804">Transcription</keyword>
<feature type="domain" description="Mediator complex subunit Med12 LCEWAV-domain" evidence="8">
    <location>
        <begin position="2"/>
        <end position="287"/>
    </location>
</feature>
<sequence length="1394" mass="159450">MVIDAPGAFIWNKFRILPADEPSYSLLPFTGSPLDLLPCAVHELPLPLGKGSEQFVELVKLRSAEIVRRSQAVQDKWSFSFRGFHPFAKLVNVCLDVIGVLDSADVLEADIIPTLTRQIFEVKPEKLAEEVVIRVKLMLQWAVTAEREGSHRAVIVAKDFYQQVRNQHSDAFGSFHLQDLILDYLNTETPTPGSKFYDQEFASLIILLTELSRFGLFDHDSFVREMIKTGELDYRHPLMTRLKSKNEAAGIVASNEFEEPTADEFADHKQEEKSEHAFLNDPMPIHHRILIQMPLRQNEEHRNEVNQRTLLLYGMGSARDSHIFEMKQIAREICKIWQKKIYLQFGCDKAPFWKQSISSQSLSDTLKPFKSQTYYDQAVICGWCAESFSKMIHDFVQGNSLRMPTSEGLDVLCGMFEASQNIYGIFEMCAAITPLLPYVEKVVRSLASDVIPGSMSGQLGYVFEAYMSRHWLYFLHSGIAPTITNLLYRVIEPMIRAYDYPMTSWGRTIAAFVYHSRKQLKKSRLSNIKLYGARENFRSVFNHGSCSCNGREKYNSLFFKDVFEKKLRFFSYHEYKKRLPSLDQLHNRYSFVINSFIAAKDCKRDYDRLSDLAAFCGHISAQIPSLGDDWIAATKVLCLPESSETLGYSELLAYVDVKDRSTVYPLATFVMLLAGKYAFSVPRLIAELLNTVFPIMEQELSYSAREGHNVAGGIGYDCEAGAFLALLILAQISCATDEPFQMPEEYAGEAPRNKLLPRCADELILSMVHWCEMDKVLFPMLSSISILMDTLRERMKNMHQTVDSTKCAREHLIVILGTIQRVICEEDWVTVKMFKIAETKRMEAFSHERLKQKCVGQQLLRLGLRRKSERDVISKLNSCSENLKIELIRKLLTSLNMWNMRATLFELMLMVKEVSPESVAEGDALMSEPVRYFLDLPSEAEKEDLQLFSLKHTSYFRFRHVSNSWLIAFLVRLFPQLSSIPQFQHVSVSGTFLNEVSSTLDIANDNLTGEGHQSKWLLSHYPLLKLVQICWKREDSQSNKDLFISSLYKQLHDLTNEARKSPARLEMERFFLERARFLLLLSSVGIIFEEICKPQHIERWSRLFFEIVLCGVVSPDKDRILYDAFYDMLSTLILWSVMKHSTDQGSESDPCDSAIIRKLKKGIASQRIPSELRGLLRLLPLPKNIISALAMEPYGAASAAESREFPFVGSIFHFVLVTGTAKSLSFLRRIRYGLRIRERVRISSFDFITSYINGQSTKDGWKWSWFQASKIDRLPYPVQKWVAKLLFHRHQLEYERTKLVASEQNNSFIASSDVKATSETSPRLVSPVRRGFFLFDFLFVLSTPTPAASSASADATGVITRSEETVTLHIPVTTYPATSHQPMNDMALGQECPK</sequence>
<protein>
    <recommendedName>
        <fullName evidence="8">Mediator complex subunit Med12 LCEWAV-domain domain-containing protein</fullName>
    </recommendedName>
</protein>
<keyword evidence="7" id="KW-0539">Nucleus</keyword>
<dbReference type="InterPro" id="IPR021990">
    <property type="entry name" value="Mediator_Med12_LCEWAV"/>
</dbReference>
<keyword evidence="4" id="KW-0805">Transcription regulation</keyword>
<evidence type="ECO:0000256" key="4">
    <source>
        <dbReference type="ARBA" id="ARBA00023015"/>
    </source>
</evidence>
<evidence type="ECO:0000256" key="1">
    <source>
        <dbReference type="ARBA" id="ARBA00004123"/>
    </source>
</evidence>
<evidence type="ECO:0000256" key="7">
    <source>
        <dbReference type="ARBA" id="ARBA00023242"/>
    </source>
</evidence>
<comment type="subcellular location">
    <subcellularLocation>
        <location evidence="1">Nucleus</location>
    </subcellularLocation>
</comment>
<comment type="similarity">
    <text evidence="2">Belongs to the Mediator complex subunit 12 family.</text>
</comment>
<dbReference type="GO" id="GO:0005634">
    <property type="term" value="C:nucleus"/>
    <property type="evidence" value="ECO:0007669"/>
    <property type="project" value="UniProtKB-SubCell"/>
</dbReference>
<evidence type="ECO:0000256" key="5">
    <source>
        <dbReference type="ARBA" id="ARBA00023159"/>
    </source>
</evidence>
<keyword evidence="5" id="KW-0010">Activator</keyword>
<organism evidence="9 10">
    <name type="scientific">Oesophagostomum dentatum</name>
    <name type="common">Nodular worm</name>
    <dbReference type="NCBI Taxonomy" id="61180"/>
    <lineage>
        <taxon>Eukaryota</taxon>
        <taxon>Metazoa</taxon>
        <taxon>Ecdysozoa</taxon>
        <taxon>Nematoda</taxon>
        <taxon>Chromadorea</taxon>
        <taxon>Rhabditida</taxon>
        <taxon>Rhabditina</taxon>
        <taxon>Rhabditomorpha</taxon>
        <taxon>Strongyloidea</taxon>
        <taxon>Strongylidae</taxon>
        <taxon>Oesophagostomum</taxon>
    </lineage>
</organism>
<evidence type="ECO:0000313" key="10">
    <source>
        <dbReference type="Proteomes" id="UP000053660"/>
    </source>
</evidence>
<keyword evidence="10" id="KW-1185">Reference proteome</keyword>
<evidence type="ECO:0000256" key="6">
    <source>
        <dbReference type="ARBA" id="ARBA00023163"/>
    </source>
</evidence>
<gene>
    <name evidence="9" type="ORF">OESDEN_07446</name>
</gene>
<dbReference type="OrthoDB" id="20828at2759"/>
<dbReference type="Proteomes" id="UP000053660">
    <property type="component" value="Unassembled WGS sequence"/>
</dbReference>
<dbReference type="EMBL" id="KN551219">
    <property type="protein sequence ID" value="KHJ92659.1"/>
    <property type="molecule type" value="Genomic_DNA"/>
</dbReference>
<reference evidence="9 10" key="1">
    <citation type="submission" date="2014-03" db="EMBL/GenBank/DDBJ databases">
        <title>Draft genome of the hookworm Oesophagostomum dentatum.</title>
        <authorList>
            <person name="Mitreva M."/>
        </authorList>
    </citation>
    <scope>NUCLEOTIDE SEQUENCE [LARGE SCALE GENOMIC DNA]</scope>
    <source>
        <strain evidence="9 10">OD-Hann</strain>
    </source>
</reference>
<evidence type="ECO:0000256" key="2">
    <source>
        <dbReference type="ARBA" id="ARBA00010289"/>
    </source>
</evidence>
<evidence type="ECO:0000259" key="8">
    <source>
        <dbReference type="Pfam" id="PF12145"/>
    </source>
</evidence>
<feature type="non-terminal residue" evidence="9">
    <location>
        <position position="1394"/>
    </location>
</feature>
<keyword evidence="3" id="KW-0678">Repressor</keyword>